<organism evidence="2 3">
    <name type="scientific">Algoriphagus aquimarinus</name>
    <dbReference type="NCBI Taxonomy" id="237018"/>
    <lineage>
        <taxon>Bacteria</taxon>
        <taxon>Pseudomonadati</taxon>
        <taxon>Bacteroidota</taxon>
        <taxon>Cytophagia</taxon>
        <taxon>Cytophagales</taxon>
        <taxon>Cyclobacteriaceae</taxon>
        <taxon>Algoriphagus</taxon>
    </lineage>
</organism>
<dbReference type="AlphaFoldDB" id="A0A5C7AUW1"/>
<evidence type="ECO:0000313" key="3">
    <source>
        <dbReference type="Proteomes" id="UP000321935"/>
    </source>
</evidence>
<dbReference type="Proteomes" id="UP000321935">
    <property type="component" value="Unassembled WGS sequence"/>
</dbReference>
<dbReference type="InterPro" id="IPR011250">
    <property type="entry name" value="OMP/PagP_B-barrel"/>
</dbReference>
<evidence type="ECO:0000313" key="2">
    <source>
        <dbReference type="EMBL" id="TXE11419.1"/>
    </source>
</evidence>
<dbReference type="Gene3D" id="2.40.160.20">
    <property type="match status" value="1"/>
</dbReference>
<dbReference type="SUPFAM" id="SSF56925">
    <property type="entry name" value="OMPA-like"/>
    <property type="match status" value="1"/>
</dbReference>
<feature type="chain" id="PRO_5023008929" description="Outer membrane protein beta-barrel domain-containing protein" evidence="1">
    <location>
        <begin position="26"/>
        <end position="181"/>
    </location>
</feature>
<comment type="caution">
    <text evidence="2">The sequence shown here is derived from an EMBL/GenBank/DDBJ whole genome shotgun (WGS) entry which is preliminary data.</text>
</comment>
<dbReference type="RefSeq" id="WP_146917490.1">
    <property type="nucleotide sequence ID" value="NZ_VORW01000005.1"/>
</dbReference>
<accession>A0A5C7AUW1</accession>
<evidence type="ECO:0008006" key="4">
    <source>
        <dbReference type="Google" id="ProtNLM"/>
    </source>
</evidence>
<evidence type="ECO:0000256" key="1">
    <source>
        <dbReference type="SAM" id="SignalP"/>
    </source>
</evidence>
<proteinExistence type="predicted"/>
<dbReference type="EMBL" id="VORW01000005">
    <property type="protein sequence ID" value="TXE11419.1"/>
    <property type="molecule type" value="Genomic_DNA"/>
</dbReference>
<sequence length="181" mass="20277">MKTILKCLVTLLGMILFVLTTESFAQQTHIDLGLRVQKSFGLYYENGFVAQFSADSIAQQRLYLGIGYVSSRLGSAIGSNAIKQDNYQVWLSYYFKKDHKLQPFVSMGSGFFHADYESDDFEELDQSSLLLSTSAGLEYTTPIRLKVNLAIGYNLISGNGQEGPGTLYPVFGQLNFYYPLK</sequence>
<feature type="signal peptide" evidence="1">
    <location>
        <begin position="1"/>
        <end position="25"/>
    </location>
</feature>
<name>A0A5C7AUW1_9BACT</name>
<dbReference type="OrthoDB" id="764801at2"/>
<keyword evidence="1" id="KW-0732">Signal</keyword>
<protein>
    <recommendedName>
        <fullName evidence="4">Outer membrane protein beta-barrel domain-containing protein</fullName>
    </recommendedName>
</protein>
<reference evidence="2 3" key="1">
    <citation type="submission" date="2019-08" db="EMBL/GenBank/DDBJ databases">
        <title>Genomes sequence of Algoriphagus aquimarinus ACAM450.</title>
        <authorList>
            <person name="Bowman J.P."/>
        </authorList>
    </citation>
    <scope>NUCLEOTIDE SEQUENCE [LARGE SCALE GENOMIC DNA]</scope>
    <source>
        <strain evidence="2 3">ACAM 450</strain>
    </source>
</reference>
<gene>
    <name evidence="2" type="ORF">ESV85_10885</name>
</gene>